<evidence type="ECO:0000313" key="5">
    <source>
        <dbReference type="Proteomes" id="UP000597444"/>
    </source>
</evidence>
<dbReference type="EMBL" id="BNJK01000001">
    <property type="protein sequence ID" value="GHO92699.1"/>
    <property type="molecule type" value="Genomic_DNA"/>
</dbReference>
<dbReference type="AlphaFoldDB" id="A0A8J3IC52"/>
<keyword evidence="1" id="KW-0521">NADP</keyword>
<proteinExistence type="predicted"/>
<name>A0A8J3IC52_9CHLR</name>
<dbReference type="RefSeq" id="WP_220203521.1">
    <property type="nucleotide sequence ID" value="NZ_BNJK01000001.1"/>
</dbReference>
<dbReference type="CDD" id="cd05289">
    <property type="entry name" value="MDR_like_2"/>
    <property type="match status" value="1"/>
</dbReference>
<comment type="caution">
    <text evidence="4">The sequence shown here is derived from an EMBL/GenBank/DDBJ whole genome shotgun (WGS) entry which is preliminary data.</text>
</comment>
<dbReference type="GO" id="GO:0005829">
    <property type="term" value="C:cytosol"/>
    <property type="evidence" value="ECO:0007669"/>
    <property type="project" value="TreeGrafter"/>
</dbReference>
<organism evidence="4 5">
    <name type="scientific">Reticulibacter mediterranei</name>
    <dbReference type="NCBI Taxonomy" id="2778369"/>
    <lineage>
        <taxon>Bacteria</taxon>
        <taxon>Bacillati</taxon>
        <taxon>Chloroflexota</taxon>
        <taxon>Ktedonobacteria</taxon>
        <taxon>Ktedonobacterales</taxon>
        <taxon>Reticulibacteraceae</taxon>
        <taxon>Reticulibacter</taxon>
    </lineage>
</organism>
<reference evidence="4" key="1">
    <citation type="submission" date="2020-10" db="EMBL/GenBank/DDBJ databases">
        <title>Taxonomic study of unclassified bacteria belonging to the class Ktedonobacteria.</title>
        <authorList>
            <person name="Yabe S."/>
            <person name="Wang C.M."/>
            <person name="Zheng Y."/>
            <person name="Sakai Y."/>
            <person name="Cavaletti L."/>
            <person name="Monciardini P."/>
            <person name="Donadio S."/>
        </authorList>
    </citation>
    <scope>NUCLEOTIDE SEQUENCE</scope>
    <source>
        <strain evidence="4">ID150040</strain>
    </source>
</reference>
<dbReference type="InterPro" id="IPR020843">
    <property type="entry name" value="ER"/>
</dbReference>
<dbReference type="Proteomes" id="UP000597444">
    <property type="component" value="Unassembled WGS sequence"/>
</dbReference>
<dbReference type="InterPro" id="IPR013154">
    <property type="entry name" value="ADH-like_N"/>
</dbReference>
<dbReference type="Gene3D" id="3.90.180.10">
    <property type="entry name" value="Medium-chain alcohol dehydrogenases, catalytic domain"/>
    <property type="match status" value="1"/>
</dbReference>
<dbReference type="SUPFAM" id="SSF50129">
    <property type="entry name" value="GroES-like"/>
    <property type="match status" value="1"/>
</dbReference>
<dbReference type="Pfam" id="PF13602">
    <property type="entry name" value="ADH_zinc_N_2"/>
    <property type="match status" value="1"/>
</dbReference>
<keyword evidence="5" id="KW-1185">Reference proteome</keyword>
<evidence type="ECO:0000256" key="2">
    <source>
        <dbReference type="ARBA" id="ARBA00023002"/>
    </source>
</evidence>
<accession>A0A8J3IC52</accession>
<dbReference type="SUPFAM" id="SSF51735">
    <property type="entry name" value="NAD(P)-binding Rossmann-fold domains"/>
    <property type="match status" value="1"/>
</dbReference>
<dbReference type="Gene3D" id="3.40.50.720">
    <property type="entry name" value="NAD(P)-binding Rossmann-like Domain"/>
    <property type="match status" value="1"/>
</dbReference>
<protein>
    <submittedName>
        <fullName evidence="4">NADPH:quinone reductase</fullName>
    </submittedName>
</protein>
<feature type="domain" description="Enoyl reductase (ER)" evidence="3">
    <location>
        <begin position="10"/>
        <end position="329"/>
    </location>
</feature>
<dbReference type="Pfam" id="PF08240">
    <property type="entry name" value="ADH_N"/>
    <property type="match status" value="1"/>
</dbReference>
<gene>
    <name evidence="4" type="ORF">KSF_027470</name>
</gene>
<dbReference type="GO" id="GO:0070402">
    <property type="term" value="F:NADPH binding"/>
    <property type="evidence" value="ECO:0007669"/>
    <property type="project" value="TreeGrafter"/>
</dbReference>
<dbReference type="PANTHER" id="PTHR48106:SF13">
    <property type="entry name" value="QUINONE OXIDOREDUCTASE-RELATED"/>
    <property type="match status" value="1"/>
</dbReference>
<dbReference type="GO" id="GO:0003960">
    <property type="term" value="F:quinone reductase (NADPH) activity"/>
    <property type="evidence" value="ECO:0007669"/>
    <property type="project" value="TreeGrafter"/>
</dbReference>
<evidence type="ECO:0000313" key="4">
    <source>
        <dbReference type="EMBL" id="GHO92699.1"/>
    </source>
</evidence>
<dbReference type="InterPro" id="IPR036291">
    <property type="entry name" value="NAD(P)-bd_dom_sf"/>
</dbReference>
<evidence type="ECO:0000259" key="3">
    <source>
        <dbReference type="SMART" id="SM00829"/>
    </source>
</evidence>
<dbReference type="InterPro" id="IPR011032">
    <property type="entry name" value="GroES-like_sf"/>
</dbReference>
<keyword evidence="2" id="KW-0560">Oxidoreductase</keyword>
<evidence type="ECO:0000256" key="1">
    <source>
        <dbReference type="ARBA" id="ARBA00022857"/>
    </source>
</evidence>
<sequence length="331" mass="34262">MRAVVIDQFGGPETLHVVDIPIQDPAPGQVRIRVAAAAVNPVDLGVRAGKIIAHEQARFPMVLGWDVAGHVNAVGEGVTHVRAGDKVIALSPQGITQIGTYAEYIVLPAKYVAIVPDGVELTTAASLPLAGLTALQALEKLSLVPGEMLLINGPLGAVGNFAVQLAARQHIIVLGAVHEKDAELARSLGVHIALDRQKDLAEQVHQVIPAGVDAALDLVGGAAIQGTLTAVRDGGRYATVIPDAALRSGGRAGTASPEWKIPSGPFVPQRSITASSILVRSDVTQLASLVNLLAAGQLITRVTDVFPLERASEAHQLLAAGGLHGKIVLVP</sequence>
<dbReference type="PANTHER" id="PTHR48106">
    <property type="entry name" value="QUINONE OXIDOREDUCTASE PIG3-RELATED"/>
    <property type="match status" value="1"/>
</dbReference>
<dbReference type="GO" id="GO:0035925">
    <property type="term" value="F:mRNA 3'-UTR AU-rich region binding"/>
    <property type="evidence" value="ECO:0007669"/>
    <property type="project" value="TreeGrafter"/>
</dbReference>
<dbReference type="SMART" id="SM00829">
    <property type="entry name" value="PKS_ER"/>
    <property type="match status" value="1"/>
</dbReference>